<dbReference type="SMART" id="SM00212">
    <property type="entry name" value="UBCc"/>
    <property type="match status" value="1"/>
</dbReference>
<keyword evidence="1" id="KW-0808">Transferase</keyword>
<dbReference type="Proteomes" id="UP001165065">
    <property type="component" value="Unassembled WGS sequence"/>
</dbReference>
<dbReference type="SUPFAM" id="SSF54495">
    <property type="entry name" value="UBC-like"/>
    <property type="match status" value="1"/>
</dbReference>
<comment type="caution">
    <text evidence="5">The sequence shown here is derived from an EMBL/GenBank/DDBJ whole genome shotgun (WGS) entry which is preliminary data.</text>
</comment>
<feature type="compositionally biased region" description="Basic and acidic residues" evidence="3">
    <location>
        <begin position="687"/>
        <end position="696"/>
    </location>
</feature>
<evidence type="ECO:0000256" key="2">
    <source>
        <dbReference type="ARBA" id="ARBA00022786"/>
    </source>
</evidence>
<feature type="region of interest" description="Disordered" evidence="3">
    <location>
        <begin position="1"/>
        <end position="37"/>
    </location>
</feature>
<feature type="region of interest" description="Disordered" evidence="3">
    <location>
        <begin position="87"/>
        <end position="122"/>
    </location>
</feature>
<evidence type="ECO:0000259" key="4">
    <source>
        <dbReference type="PROSITE" id="PS50127"/>
    </source>
</evidence>
<proteinExistence type="predicted"/>
<feature type="compositionally biased region" description="Low complexity" evidence="3">
    <location>
        <begin position="87"/>
        <end position="118"/>
    </location>
</feature>
<feature type="domain" description="UBC core" evidence="4">
    <location>
        <begin position="741"/>
        <end position="905"/>
    </location>
</feature>
<reference evidence="6" key="1">
    <citation type="journal article" date="2023" name="Commun. Biol.">
        <title>Genome analysis of Parmales, the sister group of diatoms, reveals the evolutionary specialization of diatoms from phago-mixotrophs to photoautotrophs.</title>
        <authorList>
            <person name="Ban H."/>
            <person name="Sato S."/>
            <person name="Yoshikawa S."/>
            <person name="Yamada K."/>
            <person name="Nakamura Y."/>
            <person name="Ichinomiya M."/>
            <person name="Sato N."/>
            <person name="Blanc-Mathieu R."/>
            <person name="Endo H."/>
            <person name="Kuwata A."/>
            <person name="Ogata H."/>
        </authorList>
    </citation>
    <scope>NUCLEOTIDE SEQUENCE [LARGE SCALE GENOMIC DNA]</scope>
</reference>
<dbReference type="OrthoDB" id="47801at2759"/>
<evidence type="ECO:0000256" key="3">
    <source>
        <dbReference type="SAM" id="MobiDB-lite"/>
    </source>
</evidence>
<dbReference type="EMBL" id="BRYA01000480">
    <property type="protein sequence ID" value="GMI49223.1"/>
    <property type="molecule type" value="Genomic_DNA"/>
</dbReference>
<sequence length="974" mass="108570">MSDSEDDYEYHYSDDDSDASMDTGEGQKSSGSLVPAQADIDFAREKRFLRESPKSQKPWVGFCISVLRIVSAGNSAQKEAWFDAFQTSPSSTSTTTTTTTTTTTSTTNTTSPISSKSPGGAITPSKTLANSYVMADYDVPNLNELTLTLIDGRDEVRGVIKLTVPWPDIKDVNTESEHTSMNLHGADLPSTTSPDSVVYVQKRAKKASINFSEVASLKVLTSPWKGSVVAIKSPTHKHYYASETATATATTNMTWKMIYYEGDKIMTVKSTSGCPMDILAQTDGEIRFVESVKVGSVFSVGDKIGDVEVVYFKENHLVNTNKKAQLEKKKRDEKAKARLAEERMIYPTVPPKVEWLGPRLPFSDMVRVMFLPSLQPDRWNLCTDLSLTLKKIFKIILCSTVVDPVLTWSRGEELLLKLVKLSKIYESGDDLDEGGSDHKLASYGVSKTFALADGVGDDAHAVITKQLHGLTTKKQKLVDGHEGGTKAQRGFAKGTGYSGNPRSGESEGKEQVVKGSQQLALELLWELFEEKVRTEITSECLLSSVLPTFCLNKLQEASWITFEKDASKYMFVLLWGGELFKRLEAEVASEAANRGGKKVTKAQLNKALAGRLLPIHAHILKMDEEWGKITGYSSRSTKKGTWDQWLKDVWEKKEEDFTSDDLRKLLGCVAAMIKGGIGVNWKKLGKEEERGEKGEGEDNPQETPDTGKHYKSQLAPMHIDTVERFTQHIFLGDKIGTRDKKQQKRLVMEFKSFATMLPLELHGAIFVRWSESQTNLFKILIVAPADTPYGGGCFVFDVCIPPEYPKVPPKCILATTGGGRWRFNPNLYDSGKVCLSLLGTWQGEPWDEKVSNLNQLFMSIYGLIFVEEPYFNEPGYQGQRGSAEGDLQNAKYNSEQNYKSIEIAMLDQLKVLDPCFGDVAKMHFKIRRDDVLERCEKWKNDLGKVKGKALRVPSDVKQWDLLIGKLKKAIDSLE</sequence>
<evidence type="ECO:0000313" key="6">
    <source>
        <dbReference type="Proteomes" id="UP001165065"/>
    </source>
</evidence>
<name>A0A9W7GR11_9STRA</name>
<dbReference type="InterPro" id="IPR016135">
    <property type="entry name" value="UBQ-conjugating_enzyme/RWD"/>
</dbReference>
<accession>A0A9W7GR11</accession>
<dbReference type="PANTHER" id="PTHR46116">
    <property type="entry name" value="(E3-INDEPENDENT) E2 UBIQUITIN-CONJUGATING ENZYME"/>
    <property type="match status" value="1"/>
</dbReference>
<dbReference type="PROSITE" id="PS50127">
    <property type="entry name" value="UBC_2"/>
    <property type="match status" value="1"/>
</dbReference>
<dbReference type="InterPro" id="IPR000608">
    <property type="entry name" value="UBC"/>
</dbReference>
<keyword evidence="6" id="KW-1185">Reference proteome</keyword>
<dbReference type="GO" id="GO:0016740">
    <property type="term" value="F:transferase activity"/>
    <property type="evidence" value="ECO:0007669"/>
    <property type="project" value="UniProtKB-KW"/>
</dbReference>
<dbReference type="Pfam" id="PF00179">
    <property type="entry name" value="UQ_con"/>
    <property type="match status" value="1"/>
</dbReference>
<dbReference type="Gene3D" id="3.10.110.10">
    <property type="entry name" value="Ubiquitin Conjugating Enzyme"/>
    <property type="match status" value="1"/>
</dbReference>
<protein>
    <recommendedName>
        <fullName evidence="4">UBC core domain-containing protein</fullName>
    </recommendedName>
</protein>
<feature type="region of interest" description="Disordered" evidence="3">
    <location>
        <begin position="687"/>
        <end position="709"/>
    </location>
</feature>
<dbReference type="AlphaFoldDB" id="A0A9W7GR11"/>
<gene>
    <name evidence="5" type="ORF">TrCOL_g4716</name>
</gene>
<feature type="region of interest" description="Disordered" evidence="3">
    <location>
        <begin position="477"/>
        <end position="511"/>
    </location>
</feature>
<evidence type="ECO:0000313" key="5">
    <source>
        <dbReference type="EMBL" id="GMI49223.1"/>
    </source>
</evidence>
<dbReference type="CDD" id="cd23810">
    <property type="entry name" value="UBCc_BIRC6"/>
    <property type="match status" value="1"/>
</dbReference>
<organism evidence="5 6">
    <name type="scientific">Triparma columacea</name>
    <dbReference type="NCBI Taxonomy" id="722753"/>
    <lineage>
        <taxon>Eukaryota</taxon>
        <taxon>Sar</taxon>
        <taxon>Stramenopiles</taxon>
        <taxon>Ochrophyta</taxon>
        <taxon>Bolidophyceae</taxon>
        <taxon>Parmales</taxon>
        <taxon>Triparmaceae</taxon>
        <taxon>Triparma</taxon>
    </lineage>
</organism>
<keyword evidence="2" id="KW-0833">Ubl conjugation pathway</keyword>
<evidence type="ECO:0000256" key="1">
    <source>
        <dbReference type="ARBA" id="ARBA00022679"/>
    </source>
</evidence>